<organism evidence="5 6">
    <name type="scientific">Lolium multiflorum</name>
    <name type="common">Italian ryegrass</name>
    <name type="synonym">Lolium perenne subsp. multiflorum</name>
    <dbReference type="NCBI Taxonomy" id="4521"/>
    <lineage>
        <taxon>Eukaryota</taxon>
        <taxon>Viridiplantae</taxon>
        <taxon>Streptophyta</taxon>
        <taxon>Embryophyta</taxon>
        <taxon>Tracheophyta</taxon>
        <taxon>Spermatophyta</taxon>
        <taxon>Magnoliopsida</taxon>
        <taxon>Liliopsida</taxon>
        <taxon>Poales</taxon>
        <taxon>Poaceae</taxon>
        <taxon>BOP clade</taxon>
        <taxon>Pooideae</taxon>
        <taxon>Poodae</taxon>
        <taxon>Poeae</taxon>
        <taxon>Poeae Chloroplast Group 2 (Poeae type)</taxon>
        <taxon>Loliodinae</taxon>
        <taxon>Loliinae</taxon>
        <taxon>Lolium</taxon>
    </lineage>
</organism>
<gene>
    <name evidence="5" type="ORF">QYE76_004101</name>
</gene>
<dbReference type="CDD" id="cd01650">
    <property type="entry name" value="RT_nLTR_like"/>
    <property type="match status" value="1"/>
</dbReference>
<feature type="compositionally biased region" description="Basic residues" evidence="2">
    <location>
        <begin position="101"/>
        <end position="114"/>
    </location>
</feature>
<evidence type="ECO:0000256" key="1">
    <source>
        <dbReference type="PROSITE-ProRule" id="PRU00047"/>
    </source>
</evidence>
<keyword evidence="1" id="KW-0479">Metal-binding</keyword>
<comment type="caution">
    <text evidence="5">The sequence shown here is derived from an EMBL/GenBank/DDBJ whole genome shotgun (WGS) entry which is preliminary data.</text>
</comment>
<dbReference type="Pfam" id="PF00098">
    <property type="entry name" value="zf-CCHC"/>
    <property type="match status" value="1"/>
</dbReference>
<dbReference type="GO" id="GO:0008270">
    <property type="term" value="F:zinc ion binding"/>
    <property type="evidence" value="ECO:0007669"/>
    <property type="project" value="UniProtKB-KW"/>
</dbReference>
<dbReference type="InterPro" id="IPR043502">
    <property type="entry name" value="DNA/RNA_pol_sf"/>
</dbReference>
<keyword evidence="6" id="KW-1185">Reference proteome</keyword>
<dbReference type="InterPro" id="IPR001878">
    <property type="entry name" value="Znf_CCHC"/>
</dbReference>
<dbReference type="PROSITE" id="PS50158">
    <property type="entry name" value="ZF_CCHC"/>
    <property type="match status" value="1"/>
</dbReference>
<keyword evidence="1" id="KW-0862">Zinc</keyword>
<evidence type="ECO:0008006" key="7">
    <source>
        <dbReference type="Google" id="ProtNLM"/>
    </source>
</evidence>
<dbReference type="Proteomes" id="UP001231189">
    <property type="component" value="Unassembled WGS sequence"/>
</dbReference>
<dbReference type="InterPro" id="IPR000477">
    <property type="entry name" value="RT_dom"/>
</dbReference>
<feature type="domain" description="CCHC-type" evidence="3">
    <location>
        <begin position="133"/>
        <end position="148"/>
    </location>
</feature>
<sequence length="732" mass="82260">MTVDDTGLGSPGGATPGVRSKPKRACGKRPMLSTHMASPINFNQFLEKEKLKSNGSNFTDWFRHNMNKEFPELFGMLKAAEIEIKKEHQVLMVNKTTSFKKQGKSKGKFKKGGKKAATPPMKPKNGPKPDADCYYCKEKGHWKRNCSKYLADLKSGLVKKKKEGKEKRDRKAGLLAQVAALDVVADSSGLDEEGWAFRYHLEDQVVLLDSLEEEYWRQRSRVQWLLKGDACTAYFHAIANGRRRKCGIPRLILDHGELTDQAAIMGHVYDFYRQLMGSAGEARAFTLAQNLWPASKCISDLENTELERSFTLEELDGILHDMKVDSAPGPDGLPVAFFQRFWGTLRPLVFQILNDFALGRVDISRLNFGILTLIPKVKCADSIKQYRPIVLTNVIFKFVSKAYATRLAPLAHRTIDRSQTAFIKGRALHEGVLALHEIAHELRIKRLGGLFLKLDFEKAYDRVDWDFLREVLLRKGFSSTMVHRLMQLVSGGQTAVNVNGEIGPFFRNARGVRQGDPMSPILFDFMVDALAAMLARAKEAGHIRGLVSHLIPGGVTHLQYADDTMVMIEPTDEGIANLKLVLLSFELMSGLKLNLAKSEVVVVGTTSLEQERVTRLLNCRLGKFPIKYLGLTLSDKTLRASDWEFLTTKVAKRVDPWQGTFLASAGRLELTNSCLSSLPLFAMSLFMLFDSTHAVFDKQWRMLVKWKDRGLVDAAMETLRRLHAELAASTVH</sequence>
<feature type="domain" description="Reverse transcriptase" evidence="4">
    <location>
        <begin position="355"/>
        <end position="633"/>
    </location>
</feature>
<dbReference type="Pfam" id="PF00078">
    <property type="entry name" value="RVT_1"/>
    <property type="match status" value="1"/>
</dbReference>
<protein>
    <recommendedName>
        <fullName evidence="7">Reverse transcriptase domain-containing protein</fullName>
    </recommendedName>
</protein>
<feature type="region of interest" description="Disordered" evidence="2">
    <location>
        <begin position="101"/>
        <end position="125"/>
    </location>
</feature>
<dbReference type="AlphaFoldDB" id="A0AAD8RTV0"/>
<name>A0AAD8RTV0_LOLMU</name>
<dbReference type="SUPFAM" id="SSF57756">
    <property type="entry name" value="Retrovirus zinc finger-like domains"/>
    <property type="match status" value="1"/>
</dbReference>
<evidence type="ECO:0000313" key="5">
    <source>
        <dbReference type="EMBL" id="KAK1629786.1"/>
    </source>
</evidence>
<evidence type="ECO:0000256" key="2">
    <source>
        <dbReference type="SAM" id="MobiDB-lite"/>
    </source>
</evidence>
<accession>A0AAD8RTV0</accession>
<dbReference type="GO" id="GO:0003676">
    <property type="term" value="F:nucleic acid binding"/>
    <property type="evidence" value="ECO:0007669"/>
    <property type="project" value="InterPro"/>
</dbReference>
<proteinExistence type="predicted"/>
<feature type="region of interest" description="Disordered" evidence="2">
    <location>
        <begin position="1"/>
        <end position="28"/>
    </location>
</feature>
<dbReference type="PANTHER" id="PTHR19446">
    <property type="entry name" value="REVERSE TRANSCRIPTASES"/>
    <property type="match status" value="1"/>
</dbReference>
<reference evidence="5" key="1">
    <citation type="submission" date="2023-07" db="EMBL/GenBank/DDBJ databases">
        <title>A chromosome-level genome assembly of Lolium multiflorum.</title>
        <authorList>
            <person name="Chen Y."/>
            <person name="Copetti D."/>
            <person name="Kolliker R."/>
            <person name="Studer B."/>
        </authorList>
    </citation>
    <scope>NUCLEOTIDE SEQUENCE</scope>
    <source>
        <strain evidence="5">02402/16</strain>
        <tissue evidence="5">Leaf</tissue>
    </source>
</reference>
<evidence type="ECO:0000259" key="3">
    <source>
        <dbReference type="PROSITE" id="PS50158"/>
    </source>
</evidence>
<dbReference type="InterPro" id="IPR036875">
    <property type="entry name" value="Znf_CCHC_sf"/>
</dbReference>
<dbReference type="SMART" id="SM00343">
    <property type="entry name" value="ZnF_C2HC"/>
    <property type="match status" value="1"/>
</dbReference>
<keyword evidence="1" id="KW-0863">Zinc-finger</keyword>
<dbReference type="EMBL" id="JAUUTY010000005">
    <property type="protein sequence ID" value="KAK1629786.1"/>
    <property type="molecule type" value="Genomic_DNA"/>
</dbReference>
<evidence type="ECO:0000313" key="6">
    <source>
        <dbReference type="Proteomes" id="UP001231189"/>
    </source>
</evidence>
<evidence type="ECO:0000259" key="4">
    <source>
        <dbReference type="PROSITE" id="PS50878"/>
    </source>
</evidence>
<dbReference type="PROSITE" id="PS50878">
    <property type="entry name" value="RT_POL"/>
    <property type="match status" value="1"/>
</dbReference>
<dbReference type="Gene3D" id="4.10.60.10">
    <property type="entry name" value="Zinc finger, CCHC-type"/>
    <property type="match status" value="1"/>
</dbReference>
<dbReference type="SUPFAM" id="SSF56672">
    <property type="entry name" value="DNA/RNA polymerases"/>
    <property type="match status" value="1"/>
</dbReference>